<evidence type="ECO:0000256" key="19">
    <source>
        <dbReference type="PIRSR" id="PIRSR006268-2"/>
    </source>
</evidence>
<keyword evidence="4" id="KW-1003">Cell membrane</keyword>
<dbReference type="Pfam" id="PF02424">
    <property type="entry name" value="ApbE"/>
    <property type="match status" value="1"/>
</dbReference>
<keyword evidence="5" id="KW-0997">Cell inner membrane</keyword>
<evidence type="ECO:0000256" key="15">
    <source>
        <dbReference type="ARBA" id="ARBA00031306"/>
    </source>
</evidence>
<keyword evidence="10 18" id="KW-0274">FAD</keyword>
<dbReference type="InterPro" id="IPR024932">
    <property type="entry name" value="ApbE"/>
</dbReference>
<evidence type="ECO:0000256" key="8">
    <source>
        <dbReference type="ARBA" id="ARBA00022723"/>
    </source>
</evidence>
<feature type="binding site" evidence="19">
    <location>
        <position position="198"/>
    </location>
    <ligand>
        <name>Mg(2+)</name>
        <dbReference type="ChEBI" id="CHEBI:18420"/>
    </ligand>
</feature>
<dbReference type="Proteomes" id="UP000227088">
    <property type="component" value="Unassembled WGS sequence"/>
</dbReference>
<evidence type="ECO:0000313" key="20">
    <source>
        <dbReference type="EMBL" id="OUS39922.1"/>
    </source>
</evidence>
<feature type="binding site" evidence="19">
    <location>
        <position position="316"/>
    </location>
    <ligand>
        <name>Mg(2+)</name>
        <dbReference type="ChEBI" id="CHEBI:18420"/>
    </ligand>
</feature>
<evidence type="ECO:0000256" key="17">
    <source>
        <dbReference type="ARBA" id="ARBA00060485"/>
    </source>
</evidence>
<keyword evidence="9" id="KW-0732">Signal</keyword>
<feature type="binding site" evidence="19">
    <location>
        <position position="312"/>
    </location>
    <ligand>
        <name>Mg(2+)</name>
        <dbReference type="ChEBI" id="CHEBI:18420"/>
    </ligand>
</feature>
<keyword evidence="11 18" id="KW-0460">Magnesium</keyword>
<comment type="catalytic activity">
    <reaction evidence="16 18">
        <text>L-threonyl-[protein] + FAD = FMN-L-threonyl-[protein] + AMP + H(+)</text>
        <dbReference type="Rhea" id="RHEA:36847"/>
        <dbReference type="Rhea" id="RHEA-COMP:11060"/>
        <dbReference type="Rhea" id="RHEA-COMP:11061"/>
        <dbReference type="ChEBI" id="CHEBI:15378"/>
        <dbReference type="ChEBI" id="CHEBI:30013"/>
        <dbReference type="ChEBI" id="CHEBI:57692"/>
        <dbReference type="ChEBI" id="CHEBI:74257"/>
        <dbReference type="ChEBI" id="CHEBI:456215"/>
        <dbReference type="EC" id="2.7.1.180"/>
    </reaction>
</comment>
<gene>
    <name evidence="20" type="ORF">A9R00_08605</name>
</gene>
<comment type="caution">
    <text evidence="20">The sequence shown here is derived from an EMBL/GenBank/DDBJ whole genome shotgun (WGS) entry which is preliminary data.</text>
</comment>
<evidence type="ECO:0000256" key="4">
    <source>
        <dbReference type="ARBA" id="ARBA00022475"/>
    </source>
</evidence>
<keyword evidence="12" id="KW-0472">Membrane</keyword>
<evidence type="ECO:0000256" key="18">
    <source>
        <dbReference type="PIRNR" id="PIRNR006268"/>
    </source>
</evidence>
<comment type="subcellular location">
    <subcellularLocation>
        <location evidence="17">Cell inner membrane</location>
        <topology evidence="17">Lipid-anchor</topology>
        <orientation evidence="17">Periplasmic side</orientation>
    </subcellularLocation>
</comment>
<evidence type="ECO:0000256" key="5">
    <source>
        <dbReference type="ARBA" id="ARBA00022519"/>
    </source>
</evidence>
<dbReference type="GO" id="GO:0005886">
    <property type="term" value="C:plasma membrane"/>
    <property type="evidence" value="ECO:0007669"/>
    <property type="project" value="UniProtKB-SubCell"/>
</dbReference>
<sequence length="361" mass="39867">MFQGIGILLSRVISLFVFTASLILLTGCNDSPVISKISGPTMGTEYHISWVSDKQGKEELDNEKQKLKQLVDNLLIDFNKSMSTYDPSSELSVINNGSVQDANVDFDSGWQVISADLYRVLMMSKQINQQSNGAFDVTVGPLVNLWGFGPVESQNKIPKQDDIQSMLQQVGSDAINLRQSEKSFQLQLTSQRYIDLSAIAKGDAVDVLGLLLQRQGIENYLVEVGGEIIAHGIKPKNQPWRIAIEAPNDDGRSVHIIIPLSNMGVATSGDYRNFFEQDGQRFSHTIDGRTGFPVKHNLASVTVLHESVAMADAWATALTVLGAEEGLKLAEKHSLAAYFIVRTDKGFEQHASQRFEQLRLN</sequence>
<keyword evidence="13" id="KW-0564">Palmitate</keyword>
<dbReference type="InterPro" id="IPR003374">
    <property type="entry name" value="ApbE-like_sf"/>
</dbReference>
<evidence type="ECO:0000256" key="6">
    <source>
        <dbReference type="ARBA" id="ARBA00022630"/>
    </source>
</evidence>
<accession>A0A1Y5HXX4</accession>
<evidence type="ECO:0000256" key="10">
    <source>
        <dbReference type="ARBA" id="ARBA00022827"/>
    </source>
</evidence>
<evidence type="ECO:0000256" key="14">
    <source>
        <dbReference type="ARBA" id="ARBA00023288"/>
    </source>
</evidence>
<evidence type="ECO:0000256" key="16">
    <source>
        <dbReference type="ARBA" id="ARBA00048540"/>
    </source>
</evidence>
<dbReference type="PANTHER" id="PTHR30040:SF2">
    <property type="entry name" value="FAD:PROTEIN FMN TRANSFERASE"/>
    <property type="match status" value="1"/>
</dbReference>
<dbReference type="PANTHER" id="PTHR30040">
    <property type="entry name" value="THIAMINE BIOSYNTHESIS LIPOPROTEIN APBE"/>
    <property type="match status" value="1"/>
</dbReference>
<keyword evidence="14" id="KW-0449">Lipoprotein</keyword>
<comment type="similarity">
    <text evidence="1 18">Belongs to the ApbE family.</text>
</comment>
<evidence type="ECO:0000256" key="9">
    <source>
        <dbReference type="ARBA" id="ARBA00022729"/>
    </source>
</evidence>
<evidence type="ECO:0000256" key="7">
    <source>
        <dbReference type="ARBA" id="ARBA00022679"/>
    </source>
</evidence>
<keyword evidence="7 18" id="KW-0808">Transferase</keyword>
<dbReference type="PIRSF" id="PIRSF006268">
    <property type="entry name" value="ApbE"/>
    <property type="match status" value="1"/>
</dbReference>
<name>A0A1Y5HXX4_OLEAN</name>
<proteinExistence type="inferred from homology"/>
<dbReference type="EMBL" id="MABE01000494">
    <property type="protein sequence ID" value="OUS39922.1"/>
    <property type="molecule type" value="Genomic_DNA"/>
</dbReference>
<dbReference type="AlphaFoldDB" id="A0A1Y5HXX4"/>
<dbReference type="GO" id="GO:0046872">
    <property type="term" value="F:metal ion binding"/>
    <property type="evidence" value="ECO:0007669"/>
    <property type="project" value="UniProtKB-UniRule"/>
</dbReference>
<keyword evidence="6 18" id="KW-0285">Flavoprotein</keyword>
<evidence type="ECO:0000256" key="13">
    <source>
        <dbReference type="ARBA" id="ARBA00023139"/>
    </source>
</evidence>
<organism evidence="20 21">
    <name type="scientific">Oleispira antarctica</name>
    <dbReference type="NCBI Taxonomy" id="188908"/>
    <lineage>
        <taxon>Bacteria</taxon>
        <taxon>Pseudomonadati</taxon>
        <taxon>Pseudomonadota</taxon>
        <taxon>Gammaproteobacteria</taxon>
        <taxon>Oceanospirillales</taxon>
        <taxon>Oceanospirillaceae</taxon>
        <taxon>Oleispira</taxon>
    </lineage>
</organism>
<evidence type="ECO:0000256" key="2">
    <source>
        <dbReference type="ARBA" id="ARBA00011955"/>
    </source>
</evidence>
<dbReference type="Gene3D" id="3.10.520.10">
    <property type="entry name" value="ApbE-like domains"/>
    <property type="match status" value="1"/>
</dbReference>
<reference evidence="21" key="1">
    <citation type="journal article" date="2017" name="Proc. Natl. Acad. Sci. U.S.A.">
        <title>Simulation of Deepwater Horizon oil plume reveals substrate specialization within a complex community of hydrocarbon degraders.</title>
        <authorList>
            <person name="Hu P."/>
            <person name="Dubinsky E.A."/>
            <person name="Probst A.J."/>
            <person name="Wang J."/>
            <person name="Sieber C.M.K."/>
            <person name="Tom L.M."/>
            <person name="Gardinali P."/>
            <person name="Banfield J.F."/>
            <person name="Atlas R.M."/>
            <person name="Andersen G.L."/>
        </authorList>
    </citation>
    <scope>NUCLEOTIDE SEQUENCE [LARGE SCALE GENOMIC DNA]</scope>
</reference>
<protein>
    <recommendedName>
        <fullName evidence="3 18">FAD:protein FMN transferase</fullName>
        <ecNumber evidence="2 18">2.7.1.180</ecNumber>
    </recommendedName>
    <alternativeName>
        <fullName evidence="15 18">Flavin transferase</fullName>
    </alternativeName>
</protein>
<keyword evidence="8 18" id="KW-0479">Metal-binding</keyword>
<dbReference type="SUPFAM" id="SSF143631">
    <property type="entry name" value="ApbE-like"/>
    <property type="match status" value="1"/>
</dbReference>
<evidence type="ECO:0000256" key="11">
    <source>
        <dbReference type="ARBA" id="ARBA00022842"/>
    </source>
</evidence>
<dbReference type="EC" id="2.7.1.180" evidence="2 18"/>
<evidence type="ECO:0000313" key="21">
    <source>
        <dbReference type="Proteomes" id="UP000227088"/>
    </source>
</evidence>
<evidence type="ECO:0000256" key="12">
    <source>
        <dbReference type="ARBA" id="ARBA00023136"/>
    </source>
</evidence>
<comment type="cofactor">
    <cofactor evidence="19">
        <name>Mg(2+)</name>
        <dbReference type="ChEBI" id="CHEBI:18420"/>
    </cofactor>
    <cofactor evidence="19">
        <name>Mn(2+)</name>
        <dbReference type="ChEBI" id="CHEBI:29035"/>
    </cofactor>
    <text evidence="19">Magnesium. Can also use manganese.</text>
</comment>
<evidence type="ECO:0000256" key="3">
    <source>
        <dbReference type="ARBA" id="ARBA00016337"/>
    </source>
</evidence>
<evidence type="ECO:0000256" key="1">
    <source>
        <dbReference type="ARBA" id="ARBA00008282"/>
    </source>
</evidence>
<dbReference type="GO" id="GO:0016740">
    <property type="term" value="F:transferase activity"/>
    <property type="evidence" value="ECO:0007669"/>
    <property type="project" value="UniProtKB-UniRule"/>
</dbReference>
<dbReference type="FunFam" id="3.10.520.10:FF:000001">
    <property type="entry name" value="FAD:protein FMN transferase"/>
    <property type="match status" value="1"/>
</dbReference>